<dbReference type="AlphaFoldDB" id="A0A4Z2FDS4"/>
<evidence type="ECO:0000259" key="1">
    <source>
        <dbReference type="Pfam" id="PF02799"/>
    </source>
</evidence>
<comment type="caution">
    <text evidence="2">The sequence shown here is derived from an EMBL/GenBank/DDBJ whole genome shotgun (WGS) entry which is preliminary data.</text>
</comment>
<evidence type="ECO:0000313" key="3">
    <source>
        <dbReference type="Proteomes" id="UP000314294"/>
    </source>
</evidence>
<sequence>MDNKSFLENLKFSITDKSLHFYLYNWRCPKMSPDKSRHLQEAPERITVLSLSQSEARRHFKFEVSDWS</sequence>
<reference evidence="2 3" key="1">
    <citation type="submission" date="2019-03" db="EMBL/GenBank/DDBJ databases">
        <title>First draft genome of Liparis tanakae, snailfish: a comprehensive survey of snailfish specific genes.</title>
        <authorList>
            <person name="Kim W."/>
            <person name="Song I."/>
            <person name="Jeong J.-H."/>
            <person name="Kim D."/>
            <person name="Kim S."/>
            <person name="Ryu S."/>
            <person name="Song J.Y."/>
            <person name="Lee S.K."/>
        </authorList>
    </citation>
    <scope>NUCLEOTIDE SEQUENCE [LARGE SCALE GENOMIC DNA]</scope>
    <source>
        <tissue evidence="2">Muscle</tissue>
    </source>
</reference>
<dbReference type="Proteomes" id="UP000314294">
    <property type="component" value="Unassembled WGS sequence"/>
</dbReference>
<protein>
    <submittedName>
        <fullName evidence="2">Glycylpeptide N-tetradecanoyltransferase 2</fullName>
    </submittedName>
</protein>
<name>A0A4Z2FDS4_9TELE</name>
<dbReference type="EMBL" id="SRLO01001363">
    <property type="protein sequence ID" value="TNN38542.1"/>
    <property type="molecule type" value="Genomic_DNA"/>
</dbReference>
<proteinExistence type="predicted"/>
<dbReference type="Gene3D" id="3.40.630.30">
    <property type="match status" value="1"/>
</dbReference>
<dbReference type="OrthoDB" id="60315at2759"/>
<organism evidence="2 3">
    <name type="scientific">Liparis tanakae</name>
    <name type="common">Tanaka's snailfish</name>
    <dbReference type="NCBI Taxonomy" id="230148"/>
    <lineage>
        <taxon>Eukaryota</taxon>
        <taxon>Metazoa</taxon>
        <taxon>Chordata</taxon>
        <taxon>Craniata</taxon>
        <taxon>Vertebrata</taxon>
        <taxon>Euteleostomi</taxon>
        <taxon>Actinopterygii</taxon>
        <taxon>Neopterygii</taxon>
        <taxon>Teleostei</taxon>
        <taxon>Neoteleostei</taxon>
        <taxon>Acanthomorphata</taxon>
        <taxon>Eupercaria</taxon>
        <taxon>Perciformes</taxon>
        <taxon>Cottioidei</taxon>
        <taxon>Cottales</taxon>
        <taxon>Liparidae</taxon>
        <taxon>Liparis</taxon>
    </lineage>
</organism>
<gene>
    <name evidence="2" type="primary">nmt2_2</name>
    <name evidence="2" type="ORF">EYF80_051289</name>
</gene>
<dbReference type="Pfam" id="PF02799">
    <property type="entry name" value="NMT_C"/>
    <property type="match status" value="1"/>
</dbReference>
<dbReference type="GO" id="GO:0004379">
    <property type="term" value="F:glycylpeptide N-tetradecanoyltransferase activity"/>
    <property type="evidence" value="ECO:0007669"/>
    <property type="project" value="InterPro"/>
</dbReference>
<keyword evidence="2" id="KW-0808">Transferase</keyword>
<dbReference type="InterPro" id="IPR022677">
    <property type="entry name" value="NMT_C"/>
</dbReference>
<evidence type="ECO:0000313" key="2">
    <source>
        <dbReference type="EMBL" id="TNN38542.1"/>
    </source>
</evidence>
<keyword evidence="3" id="KW-1185">Reference proteome</keyword>
<dbReference type="SUPFAM" id="SSF55729">
    <property type="entry name" value="Acyl-CoA N-acyltransferases (Nat)"/>
    <property type="match status" value="1"/>
</dbReference>
<feature type="domain" description="Glycylpeptide N-tetradecanoyltransferase C-terminal" evidence="1">
    <location>
        <begin position="1"/>
        <end position="35"/>
    </location>
</feature>
<accession>A0A4Z2FDS4</accession>
<dbReference type="InterPro" id="IPR016181">
    <property type="entry name" value="Acyl_CoA_acyltransferase"/>
</dbReference>